<dbReference type="AlphaFoldDB" id="A0A1M6CPC5"/>
<dbReference type="STRING" id="683124.SAMN05444337_0429"/>
<dbReference type="SUPFAM" id="SSF103647">
    <property type="entry name" value="TSP type-3 repeat"/>
    <property type="match status" value="1"/>
</dbReference>
<evidence type="ECO:0000256" key="1">
    <source>
        <dbReference type="ARBA" id="ARBA00004442"/>
    </source>
</evidence>
<dbReference type="PANTHER" id="PTHR30329">
    <property type="entry name" value="STATOR ELEMENT OF FLAGELLAR MOTOR COMPLEX"/>
    <property type="match status" value="1"/>
</dbReference>
<dbReference type="InterPro" id="IPR050330">
    <property type="entry name" value="Bact_OuterMem_StrucFunc"/>
</dbReference>
<dbReference type="GO" id="GO:0009279">
    <property type="term" value="C:cell outer membrane"/>
    <property type="evidence" value="ECO:0007669"/>
    <property type="project" value="UniProtKB-SubCell"/>
</dbReference>
<accession>A0A1M6CPC5</accession>
<dbReference type="RefSeq" id="WP_084656786.1">
    <property type="nucleotide sequence ID" value="NZ_CP045292.1"/>
</dbReference>
<dbReference type="PROSITE" id="PS51123">
    <property type="entry name" value="OMPA_2"/>
    <property type="match status" value="1"/>
</dbReference>
<evidence type="ECO:0000313" key="7">
    <source>
        <dbReference type="EMBL" id="SHI62753.1"/>
    </source>
</evidence>
<sequence length="481" mass="55014">MNLLKKYFVFAFLFVLTAGLSQEKRDSDKKEPVEKDAKNKRVDKSDSEKRDSVYIPNKVINKTVSDTVHPKDREKNYNRWSVNLNVGTNIGIRPFTDGYYATTPNYFTKPEFNHFDLNVRRMFNTKFGVMWDFGYDNFNADSGSPDFSNNMYRTSFQGVMNIHRAFNWEEFTETFGLQIHLGPGFSFLEGPGTSTFNNYDNIFSFLAGATAMIKVSDRLAFNLDYTMTTNYTHHLALDGMSQVDPSLSRTGLVHSTTLGLTLYLGRKERHADWYWENLYVKDEYQDLLARVEELETMMNDTDRDGVPDYLDAENNTIAGVAVDTKGRAIDLNNNGVPDELERYINNKYGDMQTVINNMASGEYSSAQMKQMINGQYVNVFFDFDETRITTGTISAINFLIKYLNANPDSKAEVIGYADEMGDANYNIALSRKRAQRVMEMIVRSGIDPNRLKLVVKGEDNSVPKDSKLARQLVRRVAFKVD</sequence>
<evidence type="ECO:0000256" key="3">
    <source>
        <dbReference type="ARBA" id="ARBA00023237"/>
    </source>
</evidence>
<dbReference type="SUPFAM" id="SSF103088">
    <property type="entry name" value="OmpA-like"/>
    <property type="match status" value="1"/>
</dbReference>
<name>A0A1M6CPC5_9FLAO</name>
<dbReference type="OrthoDB" id="1522982at2"/>
<dbReference type="InterPro" id="IPR028974">
    <property type="entry name" value="TSP_type-3_rpt"/>
</dbReference>
<feature type="region of interest" description="Disordered" evidence="5">
    <location>
        <begin position="24"/>
        <end position="50"/>
    </location>
</feature>
<organism evidence="7 8">
    <name type="scientific">Flavobacterium haoranii</name>
    <dbReference type="NCBI Taxonomy" id="683124"/>
    <lineage>
        <taxon>Bacteria</taxon>
        <taxon>Pseudomonadati</taxon>
        <taxon>Bacteroidota</taxon>
        <taxon>Flavobacteriia</taxon>
        <taxon>Flavobacteriales</taxon>
        <taxon>Flavobacteriaceae</taxon>
        <taxon>Flavobacterium</taxon>
    </lineage>
</organism>
<dbReference type="InterPro" id="IPR006664">
    <property type="entry name" value="OMP_bac"/>
</dbReference>
<proteinExistence type="predicted"/>
<keyword evidence="3" id="KW-0998">Cell outer membrane</keyword>
<dbReference type="CDD" id="cd07185">
    <property type="entry name" value="OmpA_C-like"/>
    <property type="match status" value="1"/>
</dbReference>
<evidence type="ECO:0000256" key="4">
    <source>
        <dbReference type="PROSITE-ProRule" id="PRU00473"/>
    </source>
</evidence>
<dbReference type="InterPro" id="IPR006665">
    <property type="entry name" value="OmpA-like"/>
</dbReference>
<dbReference type="PANTHER" id="PTHR30329:SF21">
    <property type="entry name" value="LIPOPROTEIN YIAD-RELATED"/>
    <property type="match status" value="1"/>
</dbReference>
<feature type="domain" description="OmpA-like" evidence="6">
    <location>
        <begin position="368"/>
        <end position="481"/>
    </location>
</feature>
<keyword evidence="8" id="KW-1185">Reference proteome</keyword>
<dbReference type="Gene3D" id="3.30.1330.60">
    <property type="entry name" value="OmpA-like domain"/>
    <property type="match status" value="1"/>
</dbReference>
<keyword evidence="2 4" id="KW-0472">Membrane</keyword>
<evidence type="ECO:0000259" key="6">
    <source>
        <dbReference type="PROSITE" id="PS51123"/>
    </source>
</evidence>
<dbReference type="PRINTS" id="PR01021">
    <property type="entry name" value="OMPADOMAIN"/>
</dbReference>
<reference evidence="8" key="1">
    <citation type="submission" date="2016-11" db="EMBL/GenBank/DDBJ databases">
        <authorList>
            <person name="Varghese N."/>
            <person name="Submissions S."/>
        </authorList>
    </citation>
    <scope>NUCLEOTIDE SEQUENCE [LARGE SCALE GENOMIC DNA]</scope>
    <source>
        <strain evidence="8">DSM 22807</strain>
    </source>
</reference>
<dbReference type="EMBL" id="FQZH01000001">
    <property type="protein sequence ID" value="SHI62753.1"/>
    <property type="molecule type" value="Genomic_DNA"/>
</dbReference>
<dbReference type="InterPro" id="IPR036737">
    <property type="entry name" value="OmpA-like_sf"/>
</dbReference>
<protein>
    <submittedName>
        <fullName evidence="7">OmpA-OmpF porin, OOP family</fullName>
    </submittedName>
</protein>
<gene>
    <name evidence="7" type="ORF">SAMN05444337_0429</name>
</gene>
<comment type="subcellular location">
    <subcellularLocation>
        <location evidence="1">Cell outer membrane</location>
    </subcellularLocation>
</comment>
<evidence type="ECO:0000256" key="5">
    <source>
        <dbReference type="SAM" id="MobiDB-lite"/>
    </source>
</evidence>
<dbReference type="Proteomes" id="UP000184232">
    <property type="component" value="Unassembled WGS sequence"/>
</dbReference>
<evidence type="ECO:0000256" key="2">
    <source>
        <dbReference type="ARBA" id="ARBA00023136"/>
    </source>
</evidence>
<evidence type="ECO:0000313" key="8">
    <source>
        <dbReference type="Proteomes" id="UP000184232"/>
    </source>
</evidence>
<dbReference type="GO" id="GO:0005509">
    <property type="term" value="F:calcium ion binding"/>
    <property type="evidence" value="ECO:0007669"/>
    <property type="project" value="InterPro"/>
</dbReference>
<dbReference type="Pfam" id="PF00691">
    <property type="entry name" value="OmpA"/>
    <property type="match status" value="1"/>
</dbReference>